<dbReference type="InterPro" id="IPR025605">
    <property type="entry name" value="OST-HTH/LOTUS_dom"/>
</dbReference>
<evidence type="ECO:0000259" key="1">
    <source>
        <dbReference type="PROSITE" id="PS51644"/>
    </source>
</evidence>
<dbReference type="Pfam" id="PF01936">
    <property type="entry name" value="NYN"/>
    <property type="match status" value="1"/>
</dbReference>
<evidence type="ECO:0000313" key="2">
    <source>
        <dbReference type="EMBL" id="MES1929310.1"/>
    </source>
</evidence>
<accession>A0ABV2B145</accession>
<organism evidence="2 3">
    <name type="scientific">Salinisphaera dokdonensis CL-ES53</name>
    <dbReference type="NCBI Taxonomy" id="1304272"/>
    <lineage>
        <taxon>Bacteria</taxon>
        <taxon>Pseudomonadati</taxon>
        <taxon>Pseudomonadota</taxon>
        <taxon>Gammaproteobacteria</taxon>
        <taxon>Salinisphaerales</taxon>
        <taxon>Salinisphaeraceae</taxon>
        <taxon>Salinisphaera</taxon>
    </lineage>
</organism>
<dbReference type="PANTHER" id="PTHR35811">
    <property type="entry name" value="SLR1870 PROTEIN"/>
    <property type="match status" value="1"/>
</dbReference>
<dbReference type="Gene3D" id="3.40.50.1010">
    <property type="entry name" value="5'-nuclease"/>
    <property type="match status" value="1"/>
</dbReference>
<proteinExistence type="predicted"/>
<evidence type="ECO:0000313" key="3">
    <source>
        <dbReference type="Proteomes" id="UP001460888"/>
    </source>
</evidence>
<dbReference type="PANTHER" id="PTHR35811:SF1">
    <property type="entry name" value="HTH OST-TYPE DOMAIN-CONTAINING PROTEIN"/>
    <property type="match status" value="1"/>
</dbReference>
<dbReference type="InterPro" id="IPR021139">
    <property type="entry name" value="NYN"/>
</dbReference>
<dbReference type="RefSeq" id="WP_353110801.1">
    <property type="nucleotide sequence ID" value="NZ_APND01000002.1"/>
</dbReference>
<dbReference type="PROSITE" id="PS51644">
    <property type="entry name" value="HTH_OST"/>
    <property type="match status" value="1"/>
</dbReference>
<name>A0ABV2B145_9GAMM</name>
<keyword evidence="3" id="KW-1185">Reference proteome</keyword>
<reference evidence="2 3" key="1">
    <citation type="submission" date="2013-03" db="EMBL/GenBank/DDBJ databases">
        <title>Salinisphaera dokdonensis CL-ES53 Genome Sequencing.</title>
        <authorList>
            <person name="Li C."/>
            <person name="Lai Q."/>
            <person name="Shao Z."/>
        </authorList>
    </citation>
    <scope>NUCLEOTIDE SEQUENCE [LARGE SCALE GENOMIC DNA]</scope>
    <source>
        <strain evidence="2 3">CL-ES53</strain>
    </source>
</reference>
<dbReference type="CDD" id="cd11297">
    <property type="entry name" value="PIN_LabA-like_N_1"/>
    <property type="match status" value="1"/>
</dbReference>
<dbReference type="CDD" id="cd10146">
    <property type="entry name" value="LabA_like_C"/>
    <property type="match status" value="1"/>
</dbReference>
<protein>
    <recommendedName>
        <fullName evidence="1">HTH OST-type domain-containing protein</fullName>
    </recommendedName>
</protein>
<dbReference type="Proteomes" id="UP001460888">
    <property type="component" value="Unassembled WGS sequence"/>
</dbReference>
<feature type="domain" description="HTH OST-type" evidence="1">
    <location>
        <begin position="173"/>
        <end position="250"/>
    </location>
</feature>
<gene>
    <name evidence="2" type="ORF">SADO_08637</name>
</gene>
<comment type="caution">
    <text evidence="2">The sequence shown here is derived from an EMBL/GenBank/DDBJ whole genome shotgun (WGS) entry which is preliminary data.</text>
</comment>
<dbReference type="EMBL" id="APND01000002">
    <property type="protein sequence ID" value="MES1929310.1"/>
    <property type="molecule type" value="Genomic_DNA"/>
</dbReference>
<sequence length="250" mass="28063">MSGEALIAVFIDFENLALGVKDLPGGEFDMGLIHKRVLEKGRLVFKRAYCDWSAYRNQMKSFHSMGIEMIDIPQTRISGKNSADIRMVVDALDLCYAKDHIDTFVLVSGDSDFSPLVSKLKENNKRVIGCGVKSSTSELLVANCDEFIYYDDLVRKSGRARKRKAESGQKQDKGAEARDKLLEIVSSLESDYDPVWGSLVKQTIKRVYPGFNESYSGFKSFTDLLKSAEQHGQITLEYDAERGNYKVAVT</sequence>